<organism evidence="3 4">
    <name type="scientific">Salinimicrobium sediminis</name>
    <dbReference type="NCBI Taxonomy" id="1343891"/>
    <lineage>
        <taxon>Bacteria</taxon>
        <taxon>Pseudomonadati</taxon>
        <taxon>Bacteroidota</taxon>
        <taxon>Flavobacteriia</taxon>
        <taxon>Flavobacteriales</taxon>
        <taxon>Flavobacteriaceae</taxon>
        <taxon>Salinimicrobium</taxon>
    </lineage>
</organism>
<name>A0A285X8I7_9FLAO</name>
<dbReference type="Proteomes" id="UP000219193">
    <property type="component" value="Unassembled WGS sequence"/>
</dbReference>
<dbReference type="InterPro" id="IPR051534">
    <property type="entry name" value="CBASS_pafABC_assoc_protein"/>
</dbReference>
<evidence type="ECO:0000259" key="2">
    <source>
        <dbReference type="Pfam" id="PF25583"/>
    </source>
</evidence>
<dbReference type="RefSeq" id="WP_245859095.1">
    <property type="nucleotide sequence ID" value="NZ_OCMF01000006.1"/>
</dbReference>
<keyword evidence="4" id="KW-1185">Reference proteome</keyword>
<dbReference type="Pfam" id="PF13280">
    <property type="entry name" value="WYL"/>
    <property type="match status" value="1"/>
</dbReference>
<dbReference type="AlphaFoldDB" id="A0A285X8I7"/>
<protein>
    <submittedName>
        <fullName evidence="3">Predicted DNA-binding transcriptional regulator YafY, contains an HTH and WYL domains</fullName>
    </submittedName>
</protein>
<dbReference type="PANTHER" id="PTHR34580:SF9">
    <property type="entry name" value="SLL5097 PROTEIN"/>
    <property type="match status" value="1"/>
</dbReference>
<keyword evidence="3" id="KW-0238">DNA-binding</keyword>
<dbReference type="InterPro" id="IPR057727">
    <property type="entry name" value="WCX_dom"/>
</dbReference>
<dbReference type="GO" id="GO:0003677">
    <property type="term" value="F:DNA binding"/>
    <property type="evidence" value="ECO:0007669"/>
    <property type="project" value="UniProtKB-KW"/>
</dbReference>
<evidence type="ECO:0000313" key="4">
    <source>
        <dbReference type="Proteomes" id="UP000219193"/>
    </source>
</evidence>
<dbReference type="PANTHER" id="PTHR34580">
    <property type="match status" value="1"/>
</dbReference>
<reference evidence="4" key="1">
    <citation type="submission" date="2017-09" db="EMBL/GenBank/DDBJ databases">
        <authorList>
            <person name="Varghese N."/>
            <person name="Submissions S."/>
        </authorList>
    </citation>
    <scope>NUCLEOTIDE SEQUENCE [LARGE SCALE GENOMIC DNA]</scope>
    <source>
        <strain evidence="4">CGMCC 1.12641</strain>
    </source>
</reference>
<feature type="domain" description="WCX" evidence="2">
    <location>
        <begin position="219"/>
        <end position="297"/>
    </location>
</feature>
<dbReference type="InterPro" id="IPR026881">
    <property type="entry name" value="WYL_dom"/>
</dbReference>
<sequence>MLLITMSVRQTIKRHFKIISLLRTRPMSFEELQDEMSNDPDSIEENLLKSQRTFQRDLQDIESIYGITITSDRSHNRYYIKEDYEDDHSQRLRENFEILNAIRLSKSFGNNLFFEKRKSLGTEHMAGLLHAIQNHLAVSFDYFKFWDESVSSRTVKPIALKEARNRWYLIAVDQETIKNFALDRIKELTITPSKFTPVPYNVHKEFKDSFGIINGTDEEPVKVVLSFTPREGRYVESLPLHHSQELVLRNEKEIRFSYFIRPTYDFRMELLSYGDQVKVLEPAGLKKEVKKQLRQALNNYQ</sequence>
<evidence type="ECO:0000259" key="1">
    <source>
        <dbReference type="Pfam" id="PF13280"/>
    </source>
</evidence>
<evidence type="ECO:0000313" key="3">
    <source>
        <dbReference type="EMBL" id="SOC81608.1"/>
    </source>
</evidence>
<proteinExistence type="predicted"/>
<gene>
    <name evidence="3" type="ORF">SAMN06296241_3189</name>
</gene>
<accession>A0A285X8I7</accession>
<dbReference type="EMBL" id="OCMF01000006">
    <property type="protein sequence ID" value="SOC81608.1"/>
    <property type="molecule type" value="Genomic_DNA"/>
</dbReference>
<dbReference type="PROSITE" id="PS52050">
    <property type="entry name" value="WYL"/>
    <property type="match status" value="1"/>
</dbReference>
<dbReference type="Pfam" id="PF25583">
    <property type="entry name" value="WCX"/>
    <property type="match status" value="1"/>
</dbReference>
<feature type="domain" description="WYL" evidence="1">
    <location>
        <begin position="124"/>
        <end position="190"/>
    </location>
</feature>